<dbReference type="GO" id="GO:0046872">
    <property type="term" value="F:metal ion binding"/>
    <property type="evidence" value="ECO:0007669"/>
    <property type="project" value="UniProtKB-KW"/>
</dbReference>
<dbReference type="PANTHER" id="PTHR32120">
    <property type="entry name" value="SMALL RIBOSOMAL SUBUNIT BIOGENESIS GTPASE RSGA"/>
    <property type="match status" value="1"/>
</dbReference>
<comment type="subcellular location">
    <subcellularLocation>
        <location evidence="10">Cytoplasm</location>
    </subcellularLocation>
</comment>
<dbReference type="RefSeq" id="WP_165108451.1">
    <property type="nucleotide sequence ID" value="NZ_JAAKYA010000081.1"/>
</dbReference>
<evidence type="ECO:0000259" key="11">
    <source>
        <dbReference type="PROSITE" id="PS50936"/>
    </source>
</evidence>
<feature type="binding site" evidence="10">
    <location>
        <begin position="207"/>
        <end position="215"/>
    </location>
    <ligand>
        <name>GTP</name>
        <dbReference type="ChEBI" id="CHEBI:37565"/>
    </ligand>
</feature>
<keyword evidence="9 10" id="KW-0342">GTP-binding</keyword>
<evidence type="ECO:0000313" key="13">
    <source>
        <dbReference type="EMBL" id="NGO40134.1"/>
    </source>
</evidence>
<evidence type="ECO:0000256" key="5">
    <source>
        <dbReference type="ARBA" id="ARBA00022741"/>
    </source>
</evidence>
<keyword evidence="1 10" id="KW-0963">Cytoplasm</keyword>
<protein>
    <recommendedName>
        <fullName evidence="10">Small ribosomal subunit biogenesis GTPase RsgA</fullName>
        <ecNumber evidence="10">3.6.1.-</ecNumber>
    </recommendedName>
</protein>
<dbReference type="GO" id="GO:0005525">
    <property type="term" value="F:GTP binding"/>
    <property type="evidence" value="ECO:0007669"/>
    <property type="project" value="UniProtKB-UniRule"/>
</dbReference>
<dbReference type="InterPro" id="IPR030378">
    <property type="entry name" value="G_CP_dom"/>
</dbReference>
<evidence type="ECO:0000256" key="9">
    <source>
        <dbReference type="ARBA" id="ARBA00023134"/>
    </source>
</evidence>
<evidence type="ECO:0000256" key="2">
    <source>
        <dbReference type="ARBA" id="ARBA00022517"/>
    </source>
</evidence>
<dbReference type="NCBIfam" id="TIGR00157">
    <property type="entry name" value="ribosome small subunit-dependent GTPase A"/>
    <property type="match status" value="1"/>
</dbReference>
<sequence length="354" mass="39657">MNGHTPSLEVLGWDTAWEDAFRPHRAAGLRPARVVTQEKYRYLLWGEEGECEGQVPGRMVRLAQSDAELPKVGDWVGYRVPGARGQPARIEVVLPRRTRLARKVAGRETEEQVLVTNVDVAFLVQALDQTFQPRLLERMLLMCLEGGVQPAVVLNKADLCPDPAALVHEARRRAGDAPVILTCARTGLGVEELRRLLPAGRTGVFIGPSGVGKSSLINRLYGEEIQPTAEVRERDHKGRHTTTWRELIVLPDGGLVIDTPGIREFHLWMAGEGLHEAFPDIELLALRCKFRDCQHQTEPGCAVRAAAAAGELDPERLASYLKLRQELDYLHRIRHWQRPPRQKPRPLRSRPGAD</sequence>
<evidence type="ECO:0000256" key="4">
    <source>
        <dbReference type="ARBA" id="ARBA00022730"/>
    </source>
</evidence>
<keyword evidence="5 10" id="KW-0547">Nucleotide-binding</keyword>
<keyword evidence="14" id="KW-1185">Reference proteome</keyword>
<dbReference type="CDD" id="cd01854">
    <property type="entry name" value="YjeQ_EngC"/>
    <property type="match status" value="1"/>
</dbReference>
<dbReference type="GO" id="GO:0042274">
    <property type="term" value="P:ribosomal small subunit biogenesis"/>
    <property type="evidence" value="ECO:0007669"/>
    <property type="project" value="UniProtKB-UniRule"/>
</dbReference>
<dbReference type="Gene3D" id="3.40.50.300">
    <property type="entry name" value="P-loop containing nucleotide triphosphate hydrolases"/>
    <property type="match status" value="1"/>
</dbReference>
<feature type="domain" description="CP-type G" evidence="12">
    <location>
        <begin position="107"/>
        <end position="265"/>
    </location>
</feature>
<dbReference type="PROSITE" id="PS51721">
    <property type="entry name" value="G_CP"/>
    <property type="match status" value="1"/>
</dbReference>
<dbReference type="PANTHER" id="PTHR32120:SF10">
    <property type="entry name" value="SMALL RIBOSOMAL SUBUNIT BIOGENESIS GTPASE RSGA"/>
    <property type="match status" value="1"/>
</dbReference>
<comment type="subunit">
    <text evidence="10">Monomer. Associates with 30S ribosomal subunit, binds 16S rRNA.</text>
</comment>
<dbReference type="InterPro" id="IPR010914">
    <property type="entry name" value="RsgA_GTPase_dom"/>
</dbReference>
<keyword evidence="8 10" id="KW-0694">RNA-binding</keyword>
<dbReference type="AlphaFoldDB" id="A0A6M1RXR4"/>
<dbReference type="Gene3D" id="1.10.40.50">
    <property type="entry name" value="Probable gtpase engc, domain 3"/>
    <property type="match status" value="1"/>
</dbReference>
<feature type="binding site" evidence="10">
    <location>
        <begin position="155"/>
        <end position="158"/>
    </location>
    <ligand>
        <name>GTP</name>
        <dbReference type="ChEBI" id="CHEBI:37565"/>
    </ligand>
</feature>
<feature type="domain" description="EngC GTPase" evidence="11">
    <location>
        <begin position="116"/>
        <end position="263"/>
    </location>
</feature>
<comment type="function">
    <text evidence="10">One of several proteins that assist in the late maturation steps of the functional core of the 30S ribosomal subunit. Helps release RbfA from mature subunits. May play a role in the assembly of ribosomal proteins into the subunit. Circularly permuted GTPase that catalyzes slow GTP hydrolysis, GTPase activity is stimulated by the 30S ribosomal subunit.</text>
</comment>
<keyword evidence="4 10" id="KW-0699">rRNA-binding</keyword>
<evidence type="ECO:0000256" key="8">
    <source>
        <dbReference type="ARBA" id="ARBA00022884"/>
    </source>
</evidence>
<evidence type="ECO:0000256" key="6">
    <source>
        <dbReference type="ARBA" id="ARBA00022801"/>
    </source>
</evidence>
<feature type="binding site" evidence="10">
    <location>
        <position position="288"/>
    </location>
    <ligand>
        <name>Zn(2+)</name>
        <dbReference type="ChEBI" id="CHEBI:29105"/>
    </ligand>
</feature>
<dbReference type="InterPro" id="IPR027417">
    <property type="entry name" value="P-loop_NTPase"/>
</dbReference>
<organism evidence="13 14">
    <name type="scientific">Limisphaera ngatamarikiensis</name>
    <dbReference type="NCBI Taxonomy" id="1324935"/>
    <lineage>
        <taxon>Bacteria</taxon>
        <taxon>Pseudomonadati</taxon>
        <taxon>Verrucomicrobiota</taxon>
        <taxon>Verrucomicrobiia</taxon>
        <taxon>Limisphaerales</taxon>
        <taxon>Limisphaeraceae</taxon>
        <taxon>Limisphaera</taxon>
    </lineage>
</organism>
<name>A0A6M1RXR4_9BACT</name>
<keyword evidence="6 10" id="KW-0378">Hydrolase</keyword>
<dbReference type="PROSITE" id="PS50936">
    <property type="entry name" value="ENGC_GTPASE"/>
    <property type="match status" value="1"/>
</dbReference>
<evidence type="ECO:0000256" key="7">
    <source>
        <dbReference type="ARBA" id="ARBA00022833"/>
    </source>
</evidence>
<dbReference type="SUPFAM" id="SSF52540">
    <property type="entry name" value="P-loop containing nucleoside triphosphate hydrolases"/>
    <property type="match status" value="1"/>
</dbReference>
<evidence type="ECO:0000313" key="14">
    <source>
        <dbReference type="Proteomes" id="UP000477311"/>
    </source>
</evidence>
<dbReference type="GO" id="GO:0003924">
    <property type="term" value="F:GTPase activity"/>
    <property type="evidence" value="ECO:0007669"/>
    <property type="project" value="UniProtKB-UniRule"/>
</dbReference>
<dbReference type="EMBL" id="JAAKYA010000081">
    <property type="protein sequence ID" value="NGO40134.1"/>
    <property type="molecule type" value="Genomic_DNA"/>
</dbReference>
<proteinExistence type="inferred from homology"/>
<dbReference type="InterPro" id="IPR004881">
    <property type="entry name" value="Ribosome_biogen_GTPase_RsgA"/>
</dbReference>
<comment type="cofactor">
    <cofactor evidence="10">
        <name>Zn(2+)</name>
        <dbReference type="ChEBI" id="CHEBI:29105"/>
    </cofactor>
    <text evidence="10">Binds 1 zinc ion per subunit.</text>
</comment>
<dbReference type="Pfam" id="PF03193">
    <property type="entry name" value="RsgA_GTPase"/>
    <property type="match status" value="1"/>
</dbReference>
<keyword evidence="7 10" id="KW-0862">Zinc</keyword>
<comment type="similarity">
    <text evidence="10">Belongs to the TRAFAC class YlqF/YawG GTPase family. RsgA subfamily.</text>
</comment>
<accession>A0A6M1RXR4</accession>
<keyword evidence="3 10" id="KW-0479">Metal-binding</keyword>
<feature type="binding site" evidence="10">
    <location>
        <position position="293"/>
    </location>
    <ligand>
        <name>Zn(2+)</name>
        <dbReference type="ChEBI" id="CHEBI:29105"/>
    </ligand>
</feature>
<evidence type="ECO:0000256" key="10">
    <source>
        <dbReference type="HAMAP-Rule" id="MF_01820"/>
    </source>
</evidence>
<comment type="caution">
    <text evidence="13">The sequence shown here is derived from an EMBL/GenBank/DDBJ whole genome shotgun (WGS) entry which is preliminary data.</text>
</comment>
<reference evidence="13 14" key="1">
    <citation type="submission" date="2020-02" db="EMBL/GenBank/DDBJ databases">
        <title>Draft genome sequence of Limisphaera ngatamarikiensis NGM72.4T, a thermophilic Verrucomicrobia grouped in subdivision 3.</title>
        <authorList>
            <person name="Carere C.R."/>
            <person name="Steen J."/>
            <person name="Hugenholtz P."/>
            <person name="Stott M.B."/>
        </authorList>
    </citation>
    <scope>NUCLEOTIDE SEQUENCE [LARGE SCALE GENOMIC DNA]</scope>
    <source>
        <strain evidence="13 14">NGM72.4</strain>
    </source>
</reference>
<feature type="binding site" evidence="10">
    <location>
        <position position="301"/>
    </location>
    <ligand>
        <name>Zn(2+)</name>
        <dbReference type="ChEBI" id="CHEBI:29105"/>
    </ligand>
</feature>
<dbReference type="GO" id="GO:0019843">
    <property type="term" value="F:rRNA binding"/>
    <property type="evidence" value="ECO:0007669"/>
    <property type="project" value="UniProtKB-KW"/>
</dbReference>
<evidence type="ECO:0000259" key="12">
    <source>
        <dbReference type="PROSITE" id="PS51721"/>
    </source>
</evidence>
<dbReference type="Proteomes" id="UP000477311">
    <property type="component" value="Unassembled WGS sequence"/>
</dbReference>
<evidence type="ECO:0000256" key="1">
    <source>
        <dbReference type="ARBA" id="ARBA00022490"/>
    </source>
</evidence>
<gene>
    <name evidence="10 13" type="primary">rsgA</name>
    <name evidence="13" type="ORF">G4L39_12125</name>
</gene>
<dbReference type="EC" id="3.6.1.-" evidence="10"/>
<evidence type="ECO:0000256" key="3">
    <source>
        <dbReference type="ARBA" id="ARBA00022723"/>
    </source>
</evidence>
<feature type="binding site" evidence="10">
    <location>
        <position position="295"/>
    </location>
    <ligand>
        <name>Zn(2+)</name>
        <dbReference type="ChEBI" id="CHEBI:29105"/>
    </ligand>
</feature>
<dbReference type="GO" id="GO:0005737">
    <property type="term" value="C:cytoplasm"/>
    <property type="evidence" value="ECO:0007669"/>
    <property type="project" value="UniProtKB-SubCell"/>
</dbReference>
<dbReference type="HAMAP" id="MF_01820">
    <property type="entry name" value="GTPase_RsgA"/>
    <property type="match status" value="1"/>
</dbReference>
<keyword evidence="2 10" id="KW-0690">Ribosome biogenesis</keyword>